<dbReference type="Gene3D" id="3.30.710.10">
    <property type="entry name" value="Potassium Channel Kv1.1, Chain A"/>
    <property type="match status" value="1"/>
</dbReference>
<proteinExistence type="inferred from homology"/>
<dbReference type="UniPathway" id="UPA00143"/>
<dbReference type="CDD" id="cd03774">
    <property type="entry name" value="MATH_SPOP"/>
    <property type="match status" value="1"/>
</dbReference>
<dbReference type="OrthoDB" id="6359816at2759"/>
<dbReference type="AlphaFoldDB" id="Q4RG37"/>
<dbReference type="CDD" id="cd18518">
    <property type="entry name" value="BACK_SPOP"/>
    <property type="match status" value="1"/>
</dbReference>
<reference evidence="8" key="1">
    <citation type="journal article" date="2004" name="Nature">
        <title>Genome duplication in the teleost fish Tetraodon nigroviridis reveals the early vertebrate proto-karyotype.</title>
        <authorList>
            <person name="Jaillon O."/>
            <person name="Aury J.-M."/>
            <person name="Brunet F."/>
            <person name="Petit J.-L."/>
            <person name="Stange-Thomann N."/>
            <person name="Mauceli E."/>
            <person name="Bouneau L."/>
            <person name="Fischer C."/>
            <person name="Ozouf-Costaz C."/>
            <person name="Bernot A."/>
            <person name="Nicaud S."/>
            <person name="Jaffe D."/>
            <person name="Fisher S."/>
            <person name="Lutfalla G."/>
            <person name="Dossat C."/>
            <person name="Segurens B."/>
            <person name="Dasilva C."/>
            <person name="Salanoubat M."/>
            <person name="Levy M."/>
            <person name="Boudet N."/>
            <person name="Castellano S."/>
            <person name="Anthouard V."/>
            <person name="Jubin C."/>
            <person name="Castelli V."/>
            <person name="Katinka M."/>
            <person name="Vacherie B."/>
            <person name="Biemont C."/>
            <person name="Skalli Z."/>
            <person name="Cattolico L."/>
            <person name="Poulain J."/>
            <person name="De Berardinis V."/>
            <person name="Cruaud C."/>
            <person name="Duprat S."/>
            <person name="Brottier P."/>
            <person name="Coutanceau J.-P."/>
            <person name="Gouzy J."/>
            <person name="Parra G."/>
            <person name="Lardier G."/>
            <person name="Chapple C."/>
            <person name="McKernan K.J."/>
            <person name="McEwan P."/>
            <person name="Bosak S."/>
            <person name="Kellis M."/>
            <person name="Volff J.-N."/>
            <person name="Guigo R."/>
            <person name="Zody M.C."/>
            <person name="Mesirov J."/>
            <person name="Lindblad-Toh K."/>
            <person name="Birren B."/>
            <person name="Nusbaum C."/>
            <person name="Kahn D."/>
            <person name="Robinson-Rechavi M."/>
            <person name="Laudet V."/>
            <person name="Schachter V."/>
            <person name="Quetier F."/>
            <person name="Saurin W."/>
            <person name="Scarpelli C."/>
            <person name="Wincker P."/>
            <person name="Lander E.S."/>
            <person name="Weissenbach J."/>
            <person name="Roest Crollius H."/>
        </authorList>
    </citation>
    <scope>NUCLEOTIDE SEQUENCE [LARGE SCALE GENOMIC DNA]</scope>
</reference>
<dbReference type="InterPro" id="IPR002083">
    <property type="entry name" value="MATH/TRAF_dom"/>
</dbReference>
<dbReference type="PROSITE" id="PS50097">
    <property type="entry name" value="BTB"/>
    <property type="match status" value="1"/>
</dbReference>
<dbReference type="InterPro" id="IPR034089">
    <property type="entry name" value="SPOP_C"/>
</dbReference>
<dbReference type="GO" id="GO:0016607">
    <property type="term" value="C:nuclear speck"/>
    <property type="evidence" value="ECO:0007669"/>
    <property type="project" value="UniProtKB-SubCell"/>
</dbReference>
<dbReference type="InterPro" id="IPR000210">
    <property type="entry name" value="BTB/POZ_dom"/>
</dbReference>
<dbReference type="FunFam" id="2.60.210.10:FF:000028">
    <property type="entry name" value="Speckle-type POZ protein-like"/>
    <property type="match status" value="1"/>
</dbReference>
<dbReference type="Pfam" id="PF22486">
    <property type="entry name" value="MATH_2"/>
    <property type="match status" value="1"/>
</dbReference>
<dbReference type="SMART" id="SM00225">
    <property type="entry name" value="BTB"/>
    <property type="match status" value="1"/>
</dbReference>
<comment type="pathway">
    <text evidence="2">Protein modification; protein ubiquitination.</text>
</comment>
<dbReference type="GO" id="GO:0016567">
    <property type="term" value="P:protein ubiquitination"/>
    <property type="evidence" value="ECO:0007669"/>
    <property type="project" value="UniProtKB-UniPathway"/>
</dbReference>
<dbReference type="SUPFAM" id="SSF54695">
    <property type="entry name" value="POZ domain"/>
    <property type="match status" value="1"/>
</dbReference>
<dbReference type="InterPro" id="IPR008974">
    <property type="entry name" value="TRAF-like"/>
</dbReference>
<gene>
    <name evidence="8" type="ORF">GSTENG00035032001</name>
</gene>
<dbReference type="Pfam" id="PF00651">
    <property type="entry name" value="BTB"/>
    <property type="match status" value="1"/>
</dbReference>
<comment type="similarity">
    <text evidence="3">Belongs to the Tdpoz family.</text>
</comment>
<feature type="domain" description="BTB" evidence="6">
    <location>
        <begin position="200"/>
        <end position="262"/>
    </location>
</feature>
<evidence type="ECO:0000259" key="7">
    <source>
        <dbReference type="PROSITE" id="PS50144"/>
    </source>
</evidence>
<dbReference type="PANTHER" id="PTHR24413">
    <property type="entry name" value="SPECKLE-TYPE POZ PROTEIN"/>
    <property type="match status" value="1"/>
</dbReference>
<sequence>MARVPSPPPSAEMSSGPVAESWCYTQIKVVKFSYMWTINNFSFCREEMGEVIKSSTFSSGANDKLKWCLRVNPKGLDEESKDYLSLYLLLVSCPKAEVRAKFKFSILNAKGEETKAMESQRAYRFVQGKDWGFKKFIRRDFLLEEANGLLPDDKLTLFCEVSVVQDSVNISGQNTMNMVKVPDCRLADELGGLWENSRFTDCSLCVAGQEFQAHKAILAARSPVFSAMFEHEMEESKKNRVEINDVEPEVFKEMMCFIYTDKAPNLDKMADDLLAAADKVCKRCPGLGPRAVVIITAEVSVAGWCFQTLPDGSAAVLLLCLQYALERLKVMCEDALCTSLSVENAAEILILADLHSADQLKTQAVDFINYHAAEVMETAGWKSMVASHPHLVAEAYRSLASAQCPFLGPPRKRLKQS</sequence>
<accession>Q4RG37</accession>
<feature type="non-terminal residue" evidence="8">
    <location>
        <position position="1"/>
    </location>
</feature>
<evidence type="ECO:0000256" key="1">
    <source>
        <dbReference type="ARBA" id="ARBA00004324"/>
    </source>
</evidence>
<dbReference type="SMART" id="SM00061">
    <property type="entry name" value="MATH"/>
    <property type="match status" value="1"/>
</dbReference>
<protein>
    <submittedName>
        <fullName evidence="8">(spotted green pufferfish) hypothetical protein</fullName>
    </submittedName>
</protein>
<comment type="subcellular location">
    <subcellularLocation>
        <location evidence="1">Nucleus speckle</location>
    </subcellularLocation>
</comment>
<dbReference type="Pfam" id="PF24570">
    <property type="entry name" value="BACK_BPM_SPOP"/>
    <property type="match status" value="1"/>
</dbReference>
<comment type="caution">
    <text evidence="8">The sequence shown here is derived from an EMBL/GenBank/DDBJ whole genome shotgun (WGS) entry which is preliminary data.</text>
</comment>
<dbReference type="SUPFAM" id="SSF49599">
    <property type="entry name" value="TRAF domain-like"/>
    <property type="match status" value="1"/>
</dbReference>
<dbReference type="GO" id="GO:0030163">
    <property type="term" value="P:protein catabolic process"/>
    <property type="evidence" value="ECO:0007669"/>
    <property type="project" value="UniProtKB-ARBA"/>
</dbReference>
<evidence type="ECO:0000313" key="8">
    <source>
        <dbReference type="EMBL" id="CAG12645.1"/>
    </source>
</evidence>
<dbReference type="Gene3D" id="2.60.210.10">
    <property type="entry name" value="Apoptosis, Tumor Necrosis Factor Receptor Associated Protein 2, Chain A"/>
    <property type="match status" value="1"/>
</dbReference>
<keyword evidence="5" id="KW-0539">Nucleus</keyword>
<organism evidence="8">
    <name type="scientific">Tetraodon nigroviridis</name>
    <name type="common">Spotted green pufferfish</name>
    <name type="synonym">Chelonodon nigroviridis</name>
    <dbReference type="NCBI Taxonomy" id="99883"/>
    <lineage>
        <taxon>Eukaryota</taxon>
        <taxon>Metazoa</taxon>
        <taxon>Chordata</taxon>
        <taxon>Craniata</taxon>
        <taxon>Vertebrata</taxon>
        <taxon>Euteleostomi</taxon>
        <taxon>Actinopterygii</taxon>
        <taxon>Neopterygii</taxon>
        <taxon>Teleostei</taxon>
        <taxon>Neoteleostei</taxon>
        <taxon>Acanthomorphata</taxon>
        <taxon>Eupercaria</taxon>
        <taxon>Tetraodontiformes</taxon>
        <taxon>Tetradontoidea</taxon>
        <taxon>Tetraodontidae</taxon>
        <taxon>Tetraodon</taxon>
    </lineage>
</organism>
<dbReference type="PROSITE" id="PS50144">
    <property type="entry name" value="MATH"/>
    <property type="match status" value="1"/>
</dbReference>
<feature type="domain" description="MATH" evidence="7">
    <location>
        <begin position="31"/>
        <end position="161"/>
    </location>
</feature>
<dbReference type="Gene3D" id="6.10.250.3030">
    <property type="match status" value="1"/>
</dbReference>
<dbReference type="InterPro" id="IPR056423">
    <property type="entry name" value="BACK_BPM_SPOP"/>
</dbReference>
<dbReference type="Gene3D" id="6.20.250.50">
    <property type="match status" value="1"/>
</dbReference>
<name>Q4RG37_TETNG</name>
<evidence type="ECO:0000259" key="6">
    <source>
        <dbReference type="PROSITE" id="PS50097"/>
    </source>
</evidence>
<evidence type="ECO:0000256" key="3">
    <source>
        <dbReference type="ARBA" id="ARBA00010846"/>
    </source>
</evidence>
<reference evidence="8" key="2">
    <citation type="submission" date="2004-02" db="EMBL/GenBank/DDBJ databases">
        <authorList>
            <consortium name="Genoscope"/>
            <consortium name="Whitehead Institute Centre for Genome Research"/>
        </authorList>
    </citation>
    <scope>NUCLEOTIDE SEQUENCE</scope>
</reference>
<dbReference type="InterPro" id="IPR011333">
    <property type="entry name" value="SKP1/BTB/POZ_sf"/>
</dbReference>
<keyword evidence="4" id="KW-0833">Ubl conjugation pathway</keyword>
<dbReference type="EMBL" id="CAAE01015106">
    <property type="protein sequence ID" value="CAG12645.1"/>
    <property type="molecule type" value="Genomic_DNA"/>
</dbReference>
<dbReference type="KEGG" id="tng:GSTEN00035032G001"/>
<evidence type="ECO:0000256" key="2">
    <source>
        <dbReference type="ARBA" id="ARBA00004906"/>
    </source>
</evidence>
<evidence type="ECO:0000256" key="4">
    <source>
        <dbReference type="ARBA" id="ARBA00022786"/>
    </source>
</evidence>
<evidence type="ECO:0000256" key="5">
    <source>
        <dbReference type="ARBA" id="ARBA00023242"/>
    </source>
</evidence>